<dbReference type="Gene3D" id="2.120.10.80">
    <property type="entry name" value="Kelch-type beta propeller"/>
    <property type="match status" value="1"/>
</dbReference>
<protein>
    <submittedName>
        <fullName evidence="1">Oidioi.mRNA.OKI2018_I69.chr1.g527.t1.cds</fullName>
    </submittedName>
</protein>
<sequence>MCLLIFLPIASSAVFLEKSYEDTIPERIKSDPKLFVNLTTNEKIESMEERCPDEDLYNECSAICRFEYLQCLGECDSALCESECINDYSTCTSFCPCGSNCPSGCENCENPICVDECDDVQSNEEYTVCLEAALEAQAICTRECTPDVPCFEKCSEIYIENLRDCPCVVDFTTTTEEPTTTHPPSNGNLLVLLNNLRESYIVSGDGLESSIPTINAPDDDFTDRALFAVVQNELYLFGGAYDNQMIGKLDGCNFVELSIRLNFRYYHDSAAVAFDDGAIALICFPGYSPIESCEIFDLTSATPTHSTQYTHTYGKLGIYQGNPITVGSYYSSGTKKVEVYNPTGWFSMPDHTRNIYAHTLTGLDDGSLILAGGYDMTQDSFSKNIWMLKNGSWDIIGLMKMNYYLASAIRIESEIFIASGRPAENVGNYPVERIIFEDNQFIETNIIASHDSSNYIPVLFAVEIDFCIDESS</sequence>
<gene>
    <name evidence="1" type="ORF">OKIOD_LOCUS9292</name>
</gene>
<keyword evidence="2" id="KW-1185">Reference proteome</keyword>
<dbReference type="InterPro" id="IPR015915">
    <property type="entry name" value="Kelch-typ_b-propeller"/>
</dbReference>
<dbReference type="Proteomes" id="UP001158576">
    <property type="component" value="Chromosome 1"/>
</dbReference>
<organism evidence="1 2">
    <name type="scientific">Oikopleura dioica</name>
    <name type="common">Tunicate</name>
    <dbReference type="NCBI Taxonomy" id="34765"/>
    <lineage>
        <taxon>Eukaryota</taxon>
        <taxon>Metazoa</taxon>
        <taxon>Chordata</taxon>
        <taxon>Tunicata</taxon>
        <taxon>Appendicularia</taxon>
        <taxon>Copelata</taxon>
        <taxon>Oikopleuridae</taxon>
        <taxon>Oikopleura</taxon>
    </lineage>
</organism>
<name>A0ABN7SQB5_OIKDI</name>
<dbReference type="SUPFAM" id="SSF117281">
    <property type="entry name" value="Kelch motif"/>
    <property type="match status" value="1"/>
</dbReference>
<accession>A0ABN7SQB5</accession>
<evidence type="ECO:0000313" key="2">
    <source>
        <dbReference type="Proteomes" id="UP001158576"/>
    </source>
</evidence>
<evidence type="ECO:0000313" key="1">
    <source>
        <dbReference type="EMBL" id="CAG5102917.1"/>
    </source>
</evidence>
<reference evidence="1 2" key="1">
    <citation type="submission" date="2021-04" db="EMBL/GenBank/DDBJ databases">
        <authorList>
            <person name="Bliznina A."/>
        </authorList>
    </citation>
    <scope>NUCLEOTIDE SEQUENCE [LARGE SCALE GENOMIC DNA]</scope>
</reference>
<proteinExistence type="predicted"/>
<dbReference type="EMBL" id="OU015566">
    <property type="protein sequence ID" value="CAG5102917.1"/>
    <property type="molecule type" value="Genomic_DNA"/>
</dbReference>